<evidence type="ECO:0000313" key="1">
    <source>
        <dbReference type="EMBL" id="GAO42380.1"/>
    </source>
</evidence>
<proteinExistence type="predicted"/>
<gene>
    <name evidence="1" type="ORF">FPE01S_01_13950</name>
</gene>
<evidence type="ECO:0000313" key="2">
    <source>
        <dbReference type="Proteomes" id="UP000033121"/>
    </source>
</evidence>
<dbReference type="STRING" id="1220578.FPE01S_01_13950"/>
<accession>A0A0E9MZ61</accession>
<dbReference type="EMBL" id="BBWV01000001">
    <property type="protein sequence ID" value="GAO42380.1"/>
    <property type="molecule type" value="Genomic_DNA"/>
</dbReference>
<reference evidence="1 2" key="1">
    <citation type="submission" date="2015-04" db="EMBL/GenBank/DDBJ databases">
        <title>Whole genome shotgun sequence of Flavihumibacter petaseus NBRC 106054.</title>
        <authorList>
            <person name="Miyazawa S."/>
            <person name="Hosoyama A."/>
            <person name="Hashimoto M."/>
            <person name="Noguchi M."/>
            <person name="Tsuchikane K."/>
            <person name="Ohji S."/>
            <person name="Yamazoe A."/>
            <person name="Ichikawa N."/>
            <person name="Kimura A."/>
            <person name="Fujita N."/>
        </authorList>
    </citation>
    <scope>NUCLEOTIDE SEQUENCE [LARGE SCALE GENOMIC DNA]</scope>
    <source>
        <strain evidence="1 2">NBRC 106054</strain>
    </source>
</reference>
<comment type="caution">
    <text evidence="1">The sequence shown here is derived from an EMBL/GenBank/DDBJ whole genome shotgun (WGS) entry which is preliminary data.</text>
</comment>
<dbReference type="Pfam" id="PF11288">
    <property type="entry name" value="DUF3089"/>
    <property type="match status" value="1"/>
</dbReference>
<dbReference type="InterPro" id="IPR021440">
    <property type="entry name" value="DUF3089"/>
</dbReference>
<keyword evidence="2" id="KW-1185">Reference proteome</keyword>
<dbReference type="InterPro" id="IPR029058">
    <property type="entry name" value="AB_hydrolase_fold"/>
</dbReference>
<evidence type="ECO:0008006" key="3">
    <source>
        <dbReference type="Google" id="ProtNLM"/>
    </source>
</evidence>
<dbReference type="SUPFAM" id="SSF53474">
    <property type="entry name" value="alpha/beta-Hydrolases"/>
    <property type="match status" value="1"/>
</dbReference>
<name>A0A0E9MZ61_9BACT</name>
<dbReference type="AlphaFoldDB" id="A0A0E9MZ61"/>
<organism evidence="1 2">
    <name type="scientific">Flavihumibacter petaseus NBRC 106054</name>
    <dbReference type="NCBI Taxonomy" id="1220578"/>
    <lineage>
        <taxon>Bacteria</taxon>
        <taxon>Pseudomonadati</taxon>
        <taxon>Bacteroidota</taxon>
        <taxon>Chitinophagia</taxon>
        <taxon>Chitinophagales</taxon>
        <taxon>Chitinophagaceae</taxon>
        <taxon>Flavihumibacter</taxon>
    </lineage>
</organism>
<sequence length="330" mass="37782">MIVLASACARKQVPVSSSNSITTVSVSGPDYSDYRNWAALPQMPDPSDSVPLPLRADYKRDTTVDVFFIHPTTFTMKETGEWNASLEDSSLNAKTDRSAILYQASVFNRYNVYAPRYRQAHLRAYYTDNRTAATDALDLAYSDIKRAFQYYLQTQNHGRPVIIASHSQGTTHAKRLLKEFFDGKPLQQQLVAAYILGIPVEPDYFVSLPVCNAPAQTGCYITWRTFRRGFEPDYDSTYRRSVVVNPLSWKADTSYSPATLNRGAVLRDFNRVLPEVNDAQVYKDLLWISRPHFPGSRFYRARNYHIGDYNLFYVNIRENAGERVTAYEQR</sequence>
<dbReference type="Proteomes" id="UP000033121">
    <property type="component" value="Unassembled WGS sequence"/>
</dbReference>
<protein>
    <recommendedName>
        <fullName evidence="3">DUF3089 domain-containing protein</fullName>
    </recommendedName>
</protein>